<dbReference type="EMBL" id="JAUQUB010000001">
    <property type="protein sequence ID" value="MDO7880975.1"/>
    <property type="molecule type" value="Genomic_DNA"/>
</dbReference>
<keyword evidence="2" id="KW-0732">Signal</keyword>
<reference evidence="4 5" key="1">
    <citation type="submission" date="2023-07" db="EMBL/GenBank/DDBJ databases">
        <title>Protaetiibacter sp. nov WY-16 isolated from soil.</title>
        <authorList>
            <person name="Liu B."/>
            <person name="Wan Y."/>
        </authorList>
    </citation>
    <scope>NUCLEOTIDE SEQUENCE [LARGE SCALE GENOMIC DNA]</scope>
    <source>
        <strain evidence="4 5">WY-16</strain>
    </source>
</reference>
<evidence type="ECO:0000313" key="5">
    <source>
        <dbReference type="Proteomes" id="UP001241072"/>
    </source>
</evidence>
<dbReference type="InterPro" id="IPR025997">
    <property type="entry name" value="SBP_2_dom"/>
</dbReference>
<sequence>MRRAAQAALCAVVAASCLVGCSPDDGSIKVALLLPDVKTARYEALDRPIFTQRLEELGDYSVLYSNADQDAAKQQSQAEAALASGVEVLVLDPVDSAAAVSIVIAANAQGVPVIAYDRIVDGGELAYYISFDNDTIGDLQAQALVERLDDTGATGGILMVNGSPTDNNAQQFKRGATAALEASGYPILAEFDTPDWSPNQAQDWVASQVTLYGDRISGVYAANDGTAGGAIAALKAAGIRDFPVVTGQDAELAAIQRIVSGDQYMTIYKDIRAEAALAAEIVDDLVEGRPVTGELTIGGTPTTLLDAQVVTVETVLSSVVADGLYTVEQICTAEYAAACAAARIR</sequence>
<dbReference type="PANTHER" id="PTHR30036:SF1">
    <property type="entry name" value="D-XYLOSE-BINDING PERIPLASMIC PROTEIN"/>
    <property type="match status" value="1"/>
</dbReference>
<name>A0ABT9BNH5_9MICO</name>
<dbReference type="Gene3D" id="3.40.50.2300">
    <property type="match status" value="2"/>
</dbReference>
<organism evidence="4 5">
    <name type="scientific">Antiquaquibacter soli</name>
    <dbReference type="NCBI Taxonomy" id="3064523"/>
    <lineage>
        <taxon>Bacteria</taxon>
        <taxon>Bacillati</taxon>
        <taxon>Actinomycetota</taxon>
        <taxon>Actinomycetes</taxon>
        <taxon>Micrococcales</taxon>
        <taxon>Microbacteriaceae</taxon>
        <taxon>Antiquaquibacter</taxon>
    </lineage>
</organism>
<dbReference type="PANTHER" id="PTHR30036">
    <property type="entry name" value="D-XYLOSE-BINDING PERIPLASMIC PROTEIN"/>
    <property type="match status" value="1"/>
</dbReference>
<gene>
    <name evidence="4" type="ORF">Q5716_01910</name>
</gene>
<evidence type="ECO:0000313" key="4">
    <source>
        <dbReference type="EMBL" id="MDO7880975.1"/>
    </source>
</evidence>
<comment type="caution">
    <text evidence="4">The sequence shown here is derived from an EMBL/GenBank/DDBJ whole genome shotgun (WGS) entry which is preliminary data.</text>
</comment>
<feature type="domain" description="Periplasmic binding protein" evidence="3">
    <location>
        <begin position="31"/>
        <end position="289"/>
    </location>
</feature>
<dbReference type="InterPro" id="IPR050555">
    <property type="entry name" value="Bact_Solute-Bind_Prot2"/>
</dbReference>
<comment type="subcellular location">
    <subcellularLocation>
        <location evidence="1">Cell envelope</location>
    </subcellularLocation>
</comment>
<dbReference type="Proteomes" id="UP001241072">
    <property type="component" value="Unassembled WGS sequence"/>
</dbReference>
<evidence type="ECO:0000256" key="1">
    <source>
        <dbReference type="ARBA" id="ARBA00004196"/>
    </source>
</evidence>
<keyword evidence="5" id="KW-1185">Reference proteome</keyword>
<dbReference type="Pfam" id="PF13407">
    <property type="entry name" value="Peripla_BP_4"/>
    <property type="match status" value="1"/>
</dbReference>
<evidence type="ECO:0000256" key="2">
    <source>
        <dbReference type="ARBA" id="ARBA00022729"/>
    </source>
</evidence>
<dbReference type="SUPFAM" id="SSF53822">
    <property type="entry name" value="Periplasmic binding protein-like I"/>
    <property type="match status" value="1"/>
</dbReference>
<accession>A0ABT9BNH5</accession>
<protein>
    <submittedName>
        <fullName evidence="4">Substrate-binding domain-containing protein</fullName>
    </submittedName>
</protein>
<dbReference type="InterPro" id="IPR028082">
    <property type="entry name" value="Peripla_BP_I"/>
</dbReference>
<dbReference type="PROSITE" id="PS51257">
    <property type="entry name" value="PROKAR_LIPOPROTEIN"/>
    <property type="match status" value="1"/>
</dbReference>
<evidence type="ECO:0000259" key="3">
    <source>
        <dbReference type="Pfam" id="PF13407"/>
    </source>
</evidence>
<proteinExistence type="predicted"/>